<evidence type="ECO:0000256" key="1">
    <source>
        <dbReference type="SAM" id="MobiDB-lite"/>
    </source>
</evidence>
<reference evidence="2" key="1">
    <citation type="submission" date="2007-03" db="EMBL/GenBank/DDBJ databases">
        <title>Annotation of Culex pipiens quinquefasciatus.</title>
        <authorList>
            <consortium name="The Broad Institute Genome Sequencing Platform"/>
            <person name="Atkinson P.W."/>
            <person name="Hemingway J."/>
            <person name="Christensen B.M."/>
            <person name="Higgs S."/>
            <person name="Kodira C."/>
            <person name="Hannick L."/>
            <person name="Megy K."/>
            <person name="O'Leary S."/>
            <person name="Pearson M."/>
            <person name="Haas B.J."/>
            <person name="Mauceli E."/>
            <person name="Wortman J.R."/>
            <person name="Lee N.H."/>
            <person name="Guigo R."/>
            <person name="Stanke M."/>
            <person name="Alvarado L."/>
            <person name="Amedeo P."/>
            <person name="Antoine C.H."/>
            <person name="Arensburger P."/>
            <person name="Bidwell S.L."/>
            <person name="Crawford M."/>
            <person name="Camaro F."/>
            <person name="Devon K."/>
            <person name="Engels R."/>
            <person name="Hammond M."/>
            <person name="Howarth C."/>
            <person name="Koehrsen M."/>
            <person name="Lawson D."/>
            <person name="Montgomery P."/>
            <person name="Nene V."/>
            <person name="Nusbaum C."/>
            <person name="Puiu D."/>
            <person name="Romero-Severson J."/>
            <person name="Severson D.W."/>
            <person name="Shumway M."/>
            <person name="Sisk P."/>
            <person name="Stolte C."/>
            <person name="Zeng Q."/>
            <person name="Eisenstadt E."/>
            <person name="Fraser-Liggett C."/>
            <person name="Strausberg R."/>
            <person name="Galagan J."/>
            <person name="Birren B."/>
            <person name="Collins F.H."/>
        </authorList>
    </citation>
    <scope>NUCLEOTIDE SEQUENCE [LARGE SCALE GENOMIC DNA]</scope>
    <source>
        <strain evidence="2">JHB</strain>
    </source>
</reference>
<feature type="compositionally biased region" description="Polar residues" evidence="1">
    <location>
        <begin position="204"/>
        <end position="217"/>
    </location>
</feature>
<protein>
    <submittedName>
        <fullName evidence="2 3">Uncharacterized protein</fullName>
    </submittedName>
</protein>
<evidence type="ECO:0000313" key="3">
    <source>
        <dbReference type="EnsemblMetazoa" id="CPIJ018011-PA"/>
    </source>
</evidence>
<feature type="region of interest" description="Disordered" evidence="1">
    <location>
        <begin position="197"/>
        <end position="240"/>
    </location>
</feature>
<dbReference type="InParanoid" id="B0XF32"/>
<proteinExistence type="predicted"/>
<sequence>MSGSIIRPIVVHYLEPDGFIADLPDPNRNFRPGLNNFLLPKEGQAAGRVVPDDRITKRAASGAVSGEAFVIRFEPDPGRLLADYSACGGGVFVFDSGQTIGQRAVLLHLWDFLEHFRRLYEVVYLTSKIFPRRPMICTCSVRPRDRIHQLRRVLPDRSSEEPAQQGPHQVAPPIGRDRRNLSLIRLPGGHHLLTRVQRARCPRNYQSPRRTARSATNGRVPAAAEADGTTSTRIHRNNRK</sequence>
<keyword evidence="4" id="KW-1185">Reference proteome</keyword>
<evidence type="ECO:0000313" key="4">
    <source>
        <dbReference type="Proteomes" id="UP000002320"/>
    </source>
</evidence>
<gene>
    <name evidence="3" type="primary">6051894</name>
    <name evidence="2" type="ORF">CpipJ_CPIJ018011</name>
</gene>
<dbReference type="VEuPathDB" id="VectorBase:CPIJ018011"/>
<accession>B0XF32</accession>
<reference evidence="3" key="2">
    <citation type="submission" date="2020-05" db="UniProtKB">
        <authorList>
            <consortium name="EnsemblMetazoa"/>
        </authorList>
    </citation>
    <scope>IDENTIFICATION</scope>
    <source>
        <strain evidence="3">JHB</strain>
    </source>
</reference>
<organism>
    <name type="scientific">Culex quinquefasciatus</name>
    <name type="common">Southern house mosquito</name>
    <name type="synonym">Culex pungens</name>
    <dbReference type="NCBI Taxonomy" id="7176"/>
    <lineage>
        <taxon>Eukaryota</taxon>
        <taxon>Metazoa</taxon>
        <taxon>Ecdysozoa</taxon>
        <taxon>Arthropoda</taxon>
        <taxon>Hexapoda</taxon>
        <taxon>Insecta</taxon>
        <taxon>Pterygota</taxon>
        <taxon>Neoptera</taxon>
        <taxon>Endopterygota</taxon>
        <taxon>Diptera</taxon>
        <taxon>Nematocera</taxon>
        <taxon>Culicoidea</taxon>
        <taxon>Culicidae</taxon>
        <taxon>Culicinae</taxon>
        <taxon>Culicini</taxon>
        <taxon>Culex</taxon>
        <taxon>Culex</taxon>
    </lineage>
</organism>
<feature type="region of interest" description="Disordered" evidence="1">
    <location>
        <begin position="155"/>
        <end position="178"/>
    </location>
</feature>
<dbReference type="HOGENOM" id="CLU_1157405_0_0_1"/>
<dbReference type="EnsemblMetazoa" id="CPIJ018011-RA">
    <property type="protein sequence ID" value="CPIJ018011-PA"/>
    <property type="gene ID" value="CPIJ018011"/>
</dbReference>
<dbReference type="Proteomes" id="UP000002320">
    <property type="component" value="Unassembled WGS sequence"/>
</dbReference>
<dbReference type="AlphaFoldDB" id="B0XF32"/>
<evidence type="ECO:0000313" key="2">
    <source>
        <dbReference type="EMBL" id="EDS26445.1"/>
    </source>
</evidence>
<dbReference type="KEGG" id="cqu:CpipJ_CPIJ018011"/>
<name>B0XF32_CULQU</name>
<dbReference type="EMBL" id="DS232893">
    <property type="protein sequence ID" value="EDS26445.1"/>
    <property type="molecule type" value="Genomic_DNA"/>
</dbReference>